<dbReference type="Proteomes" id="UP000826300">
    <property type="component" value="Chromosome"/>
</dbReference>
<feature type="domain" description="M23ase beta-sheet core" evidence="2">
    <location>
        <begin position="61"/>
        <end position="178"/>
    </location>
</feature>
<dbReference type="RefSeq" id="WP_220660830.1">
    <property type="nucleotide sequence ID" value="NZ_CP069370.1"/>
</dbReference>
<reference evidence="3" key="1">
    <citation type="submission" date="2021-02" db="EMBL/GenBank/DDBJ databases">
        <title>Rhodobacter shimadae sp. nov., an aerobic anoxygenic phototrophic bacterium isolated from a hot spring.</title>
        <authorList>
            <person name="Muramatsu S."/>
            <person name="Haruta S."/>
            <person name="Hirose S."/>
            <person name="Hanada S."/>
        </authorList>
    </citation>
    <scope>NUCLEOTIDE SEQUENCE</scope>
    <source>
        <strain evidence="3">N10</strain>
    </source>
</reference>
<dbReference type="PANTHER" id="PTHR21666:SF270">
    <property type="entry name" value="MUREIN HYDROLASE ACTIVATOR ENVC"/>
    <property type="match status" value="1"/>
</dbReference>
<dbReference type="AlphaFoldDB" id="A0A8G1EAR2"/>
<dbReference type="PANTHER" id="PTHR21666">
    <property type="entry name" value="PEPTIDASE-RELATED"/>
    <property type="match status" value="1"/>
</dbReference>
<organism evidence="3 4">
    <name type="scientific">Neotabrizicola shimadae</name>
    <dbReference type="NCBI Taxonomy" id="2807096"/>
    <lineage>
        <taxon>Bacteria</taxon>
        <taxon>Pseudomonadati</taxon>
        <taxon>Pseudomonadota</taxon>
        <taxon>Alphaproteobacteria</taxon>
        <taxon>Rhodobacterales</taxon>
        <taxon>Paracoccaceae</taxon>
        <taxon>Neotabrizicola</taxon>
    </lineage>
</organism>
<keyword evidence="4" id="KW-1185">Reference proteome</keyword>
<dbReference type="Pfam" id="PF01551">
    <property type="entry name" value="Peptidase_M23"/>
    <property type="match status" value="1"/>
</dbReference>
<feature type="chain" id="PRO_5034855905" evidence="1">
    <location>
        <begin position="20"/>
        <end position="317"/>
    </location>
</feature>
<dbReference type="GO" id="GO:0004222">
    <property type="term" value="F:metalloendopeptidase activity"/>
    <property type="evidence" value="ECO:0007669"/>
    <property type="project" value="TreeGrafter"/>
</dbReference>
<dbReference type="InterPro" id="IPR011055">
    <property type="entry name" value="Dup_hybrid_motif"/>
</dbReference>
<evidence type="ECO:0000256" key="1">
    <source>
        <dbReference type="SAM" id="SignalP"/>
    </source>
</evidence>
<dbReference type="SUPFAM" id="SSF51261">
    <property type="entry name" value="Duplicated hybrid motif"/>
    <property type="match status" value="1"/>
</dbReference>
<dbReference type="EMBL" id="CP069370">
    <property type="protein sequence ID" value="QYZ68607.1"/>
    <property type="molecule type" value="Genomic_DNA"/>
</dbReference>
<proteinExistence type="predicted"/>
<dbReference type="InterPro" id="IPR016047">
    <property type="entry name" value="M23ase_b-sheet_dom"/>
</dbReference>
<keyword evidence="1" id="KW-0732">Signal</keyword>
<protein>
    <submittedName>
        <fullName evidence="3">M23 family metallopeptidase</fullName>
    </submittedName>
</protein>
<accession>A0A8G1EAR2</accession>
<name>A0A8G1EAR2_9RHOB</name>
<dbReference type="InterPro" id="IPR050570">
    <property type="entry name" value="Cell_wall_metabolism_enzyme"/>
</dbReference>
<sequence>MFRALAALPVLCLALPAAAFDLGWPVDCQLGETCHVQNYFDHDPGPATEDFTCGPLTYDGHDGTDIALASLAAMQAGVEVRAAAAGTVKGVRDGMPDISIRDPAAPALNGKDCGNGVVIDHGDGWETQYCHMKLGSIAVKPGQVVEAGAPLGQVGLSGNTEFPHLHLSVRQNGAEIDPFDTAAEPVCGGDAPSIWAAPVAYEAGGMVAAGFSTQVPDYAAVQAGTASETIAADAPALVFWAYYFGPRAGDQVLLAIAGPEGTFFEDTYLVEKTQAQAFRAGGKKLRAPLAAGTWTGTATLIRDGRALDRITTSFTLP</sequence>
<evidence type="ECO:0000313" key="3">
    <source>
        <dbReference type="EMBL" id="QYZ68607.1"/>
    </source>
</evidence>
<feature type="signal peptide" evidence="1">
    <location>
        <begin position="1"/>
        <end position="19"/>
    </location>
</feature>
<evidence type="ECO:0000259" key="2">
    <source>
        <dbReference type="Pfam" id="PF01551"/>
    </source>
</evidence>
<gene>
    <name evidence="3" type="ORF">JO391_12575</name>
</gene>
<dbReference type="KEGG" id="nsm:JO391_12575"/>
<dbReference type="Gene3D" id="2.70.70.10">
    <property type="entry name" value="Glucose Permease (Domain IIA)"/>
    <property type="match status" value="1"/>
</dbReference>
<dbReference type="CDD" id="cd12797">
    <property type="entry name" value="M23_peptidase"/>
    <property type="match status" value="1"/>
</dbReference>
<evidence type="ECO:0000313" key="4">
    <source>
        <dbReference type="Proteomes" id="UP000826300"/>
    </source>
</evidence>